<dbReference type="SUPFAM" id="SSF69279">
    <property type="entry name" value="Phage tail proteins"/>
    <property type="match status" value="1"/>
</dbReference>
<evidence type="ECO:0000313" key="3">
    <source>
        <dbReference type="Proteomes" id="UP001301731"/>
    </source>
</evidence>
<dbReference type="Proteomes" id="UP001301731">
    <property type="component" value="Chromosome"/>
</dbReference>
<evidence type="ECO:0000259" key="1">
    <source>
        <dbReference type="Pfam" id="PF04717"/>
    </source>
</evidence>
<dbReference type="RefSeq" id="WP_318102394.1">
    <property type="nucleotide sequence ID" value="NZ_CP137573.1"/>
</dbReference>
<sequence length="619" mass="64402">MAGESFANTLAVEVNGQPLPAPVAELIVSAYVDDSTQLPDLFVVRFRDPHHAVLQKTGITIGTPMKLFARAGDDPQRELLVSGEVTAVEIDLDTTGTFTVVRGLDHAHRFFRGRRVAGYRQMTASDIAVQVAKRAGLPVGTVDATTTVYEHLAQPGITDWEFLHRLADLAGAEVAVVDGKFVFRNPARAGTAPSTSTRPQASPYVLEFGRNLLRCHAAVTAADQVQQVEVRGWDVQAKAAVVGRAPADSSERVQLGLTPGRAADAFGKAVFLATDTPYGTQAEADQAAKALAADLAASFAELDAVAMGIPQLRAGTAVTLANVGAPFEGKYTISASRHVFDPDTGYQTWITVGGRSNRSLYGLASGGGGGGGLGQDRVGGLVNATVTDTRDPEGRGRVKLAFPWLDGDYVSDWARTAEAGGKGGGGIFGPEVGDEVLVGFEQGRVDRPYVLGGLYNGQDKPYAHDSPLVDSTSGATNRRSLVTRTGNRLELLDAANGPKGVRLATGDGKLTLHLDQKATSITVHSDGKVEITAKEKVAVKADSGISLDAGTGKLELSGQSVQVKAQTGVEVDGGAGALKLQTTGQVDVKGTTVGVDGQAATEIKGGASCSISAALVRIN</sequence>
<dbReference type="Gene3D" id="2.40.50.230">
    <property type="entry name" value="Gp5 N-terminal domain"/>
    <property type="match status" value="1"/>
</dbReference>
<proteinExistence type="predicted"/>
<reference evidence="2 3" key="1">
    <citation type="submission" date="2023-10" db="EMBL/GenBank/DDBJ databases">
        <title>The genome sequence of Streptomyces sp. HUAS YS2.</title>
        <authorList>
            <person name="Mo P."/>
        </authorList>
    </citation>
    <scope>NUCLEOTIDE SEQUENCE [LARGE SCALE GENOMIC DNA]</scope>
    <source>
        <strain evidence="2 3">HUAS YS2</strain>
    </source>
</reference>
<dbReference type="SUPFAM" id="SSF69349">
    <property type="entry name" value="Phage fibre proteins"/>
    <property type="match status" value="1"/>
</dbReference>
<gene>
    <name evidence="2" type="ORF">R2D22_08680</name>
</gene>
<dbReference type="Pfam" id="PF05954">
    <property type="entry name" value="Phage_GPD"/>
    <property type="match status" value="1"/>
</dbReference>
<evidence type="ECO:0000313" key="2">
    <source>
        <dbReference type="EMBL" id="WOX21466.1"/>
    </source>
</evidence>
<feature type="domain" description="Gp5/Type VI secretion system Vgr protein OB-fold" evidence="1">
    <location>
        <begin position="383"/>
        <end position="455"/>
    </location>
</feature>
<name>A0ABZ0LPT9_9ACTN</name>
<organism evidence="2 3">
    <name type="scientific">Streptomyces solicathayae</name>
    <dbReference type="NCBI Taxonomy" id="3081768"/>
    <lineage>
        <taxon>Bacteria</taxon>
        <taxon>Bacillati</taxon>
        <taxon>Actinomycetota</taxon>
        <taxon>Actinomycetes</taxon>
        <taxon>Kitasatosporales</taxon>
        <taxon>Streptomycetaceae</taxon>
        <taxon>Streptomyces</taxon>
    </lineage>
</organism>
<keyword evidence="3" id="KW-1185">Reference proteome</keyword>
<accession>A0ABZ0LPT9</accession>
<dbReference type="EMBL" id="CP137573">
    <property type="protein sequence ID" value="WOX21466.1"/>
    <property type="molecule type" value="Genomic_DNA"/>
</dbReference>
<dbReference type="NCBIfam" id="NF033848">
    <property type="entry name" value="VgrG_rel"/>
    <property type="match status" value="1"/>
</dbReference>
<dbReference type="SUPFAM" id="SSF69255">
    <property type="entry name" value="gp5 N-terminal domain-like"/>
    <property type="match status" value="1"/>
</dbReference>
<dbReference type="Pfam" id="PF04717">
    <property type="entry name" value="Phage_base_V"/>
    <property type="match status" value="1"/>
</dbReference>
<dbReference type="InterPro" id="IPR047702">
    <property type="entry name" value="VgrG-rel"/>
</dbReference>
<protein>
    <submittedName>
        <fullName evidence="2">VgrG-related protein</fullName>
    </submittedName>
</protein>
<dbReference type="InterPro" id="IPR006531">
    <property type="entry name" value="Gp5/Vgr_OB"/>
</dbReference>
<dbReference type="InterPro" id="IPR037026">
    <property type="entry name" value="Vgr_OB-fold_dom_sf"/>
</dbReference>